<evidence type="ECO:0008006" key="4">
    <source>
        <dbReference type="Google" id="ProtNLM"/>
    </source>
</evidence>
<gene>
    <name evidence="2" type="ORF">AUR04nite_29770</name>
</gene>
<dbReference type="Proteomes" id="UP000316612">
    <property type="component" value="Unassembled WGS sequence"/>
</dbReference>
<name>A0A4Y4DV14_GLUUR</name>
<comment type="caution">
    <text evidence="2">The sequence shown here is derived from an EMBL/GenBank/DDBJ whole genome shotgun (WGS) entry which is preliminary data.</text>
</comment>
<dbReference type="Pfam" id="PF05016">
    <property type="entry name" value="ParE_toxin"/>
    <property type="match status" value="1"/>
</dbReference>
<keyword evidence="3" id="KW-1185">Reference proteome</keyword>
<dbReference type="EMBL" id="BJNY01000020">
    <property type="protein sequence ID" value="GED07445.1"/>
    <property type="molecule type" value="Genomic_DNA"/>
</dbReference>
<proteinExistence type="predicted"/>
<dbReference type="InterPro" id="IPR035093">
    <property type="entry name" value="RelE/ParE_toxin_dom_sf"/>
</dbReference>
<reference evidence="2 3" key="1">
    <citation type="submission" date="2019-06" db="EMBL/GenBank/DDBJ databases">
        <title>Whole genome shotgun sequence of Glutamicibacter uratoxydans NBRC 15515.</title>
        <authorList>
            <person name="Hosoyama A."/>
            <person name="Uohara A."/>
            <person name="Ohji S."/>
            <person name="Ichikawa N."/>
        </authorList>
    </citation>
    <scope>NUCLEOTIDE SEQUENCE [LARGE SCALE GENOMIC DNA]</scope>
    <source>
        <strain evidence="2 3">NBRC 15515</strain>
    </source>
</reference>
<organism evidence="2 3">
    <name type="scientific">Glutamicibacter uratoxydans</name>
    <name type="common">Arthrobacter uratoxydans</name>
    <dbReference type="NCBI Taxonomy" id="43667"/>
    <lineage>
        <taxon>Bacteria</taxon>
        <taxon>Bacillati</taxon>
        <taxon>Actinomycetota</taxon>
        <taxon>Actinomycetes</taxon>
        <taxon>Micrococcales</taxon>
        <taxon>Micrococcaceae</taxon>
        <taxon>Glutamicibacter</taxon>
    </lineage>
</organism>
<accession>A0A4Y4DV14</accession>
<evidence type="ECO:0000313" key="2">
    <source>
        <dbReference type="EMBL" id="GED07445.1"/>
    </source>
</evidence>
<dbReference type="Gene3D" id="3.30.2310.20">
    <property type="entry name" value="RelE-like"/>
    <property type="match status" value="1"/>
</dbReference>
<keyword evidence="1" id="KW-1277">Toxin-antitoxin system</keyword>
<sequence>MSRQPPRLCVVRLTEDAVSDIHRLHKKDPSIVRAVFKKMLILERSPEAGEPLLGALVGFRKIVVGDRSWRIVWRVSEDPSGIPILDISEVWAVGARADSEVYEELVSRVERIGNDPKLRPLAEVLHEMGRLYETVEANTEPVRESSLPLWMITALRDQLDLPDSEISSVTEEQAQALLMAHWSKGKNGS</sequence>
<dbReference type="RefSeq" id="WP_246055553.1">
    <property type="nucleotide sequence ID" value="NZ_BAAAJL010000014.1"/>
</dbReference>
<evidence type="ECO:0000256" key="1">
    <source>
        <dbReference type="ARBA" id="ARBA00022649"/>
    </source>
</evidence>
<dbReference type="InterPro" id="IPR007712">
    <property type="entry name" value="RelE/ParE_toxin"/>
</dbReference>
<dbReference type="SUPFAM" id="SSF143011">
    <property type="entry name" value="RelE-like"/>
    <property type="match status" value="1"/>
</dbReference>
<evidence type="ECO:0000313" key="3">
    <source>
        <dbReference type="Proteomes" id="UP000316612"/>
    </source>
</evidence>
<protein>
    <recommendedName>
        <fullName evidence="4">Toxin RelE</fullName>
    </recommendedName>
</protein>
<dbReference type="AlphaFoldDB" id="A0A4Y4DV14"/>